<dbReference type="Proteomes" id="UP001608902">
    <property type="component" value="Unassembled WGS sequence"/>
</dbReference>
<name>A0ABD6EM21_9BILA</name>
<dbReference type="PROSITE" id="PS51450">
    <property type="entry name" value="LRR"/>
    <property type="match status" value="5"/>
</dbReference>
<dbReference type="EMBL" id="JBGFUD010006482">
    <property type="protein sequence ID" value="MFH4981020.1"/>
    <property type="molecule type" value="Genomic_DNA"/>
</dbReference>
<dbReference type="Pfam" id="PF00560">
    <property type="entry name" value="LRR_1"/>
    <property type="match status" value="2"/>
</dbReference>
<dbReference type="InterPro" id="IPR000483">
    <property type="entry name" value="Cys-rich_flank_reg_C"/>
</dbReference>
<comment type="caution">
    <text evidence="6">The sequence shown here is derived from an EMBL/GenBank/DDBJ whole genome shotgun (WGS) entry which is preliminary data.</text>
</comment>
<feature type="domain" description="LRRCT" evidence="5">
    <location>
        <begin position="331"/>
        <end position="384"/>
    </location>
</feature>
<evidence type="ECO:0000313" key="6">
    <source>
        <dbReference type="EMBL" id="MFH4981020.1"/>
    </source>
</evidence>
<dbReference type="Gene3D" id="3.80.10.10">
    <property type="entry name" value="Ribonuclease Inhibitor"/>
    <property type="match status" value="3"/>
</dbReference>
<dbReference type="SMART" id="SM00369">
    <property type="entry name" value="LRR_TYP"/>
    <property type="match status" value="9"/>
</dbReference>
<keyword evidence="3" id="KW-0677">Repeat</keyword>
<sequence>LRLPSLRVLDLRGNSIDHISISLFAGIKSLKSLDLSDNRLSILPTGAFNYLKFLETLSLARNNITDFSPNLLRGLDKLLSLRLDGNPIRISVLNELLSMSPQLQRLDLNYCRLRDIHRLSFTNNPTLQWLGLAGNMLDVVPTQVLLPLKELNTLDLSDNGILSIASGAFPSNNLSRLFLARNRLGKSVQPFHSNYLGSSSLREIDLSFNNFENFDSQMLGENRHTIETLKLSGNNIRHFYNRLTSGLSHLKSLYLAFNHIEQIPSVLPKEYHNLTFLDLAGNRLNYLPSNTRHLLPSLRILDISHNQFHGFSKRTFDEFINQLEQVHLSDNPWDCGCQVDDLKRHMVERLQYRWQLNYEQTVCATPEEIRGAVIYRLNHISDCAILFGAIFGLSQTSELSLLLAALMVIAVLISLVLLLLYYSRERHHKMIYKSGRKPHSRTALTLSQQLSQSPTSLTEPLSPFRDSPISLNANKIPPPPPPLLTNF</sequence>
<dbReference type="InterPro" id="IPR050328">
    <property type="entry name" value="Dev_Immune_Receptor"/>
</dbReference>
<keyword evidence="7" id="KW-1185">Reference proteome</keyword>
<evidence type="ECO:0000256" key="1">
    <source>
        <dbReference type="ARBA" id="ARBA00022614"/>
    </source>
</evidence>
<organism evidence="6 7">
    <name type="scientific">Gnathostoma spinigerum</name>
    <dbReference type="NCBI Taxonomy" id="75299"/>
    <lineage>
        <taxon>Eukaryota</taxon>
        <taxon>Metazoa</taxon>
        <taxon>Ecdysozoa</taxon>
        <taxon>Nematoda</taxon>
        <taxon>Chromadorea</taxon>
        <taxon>Rhabditida</taxon>
        <taxon>Spirurina</taxon>
        <taxon>Gnathostomatomorpha</taxon>
        <taxon>Gnathostomatoidea</taxon>
        <taxon>Gnathostomatidae</taxon>
        <taxon>Gnathostoma</taxon>
    </lineage>
</organism>
<dbReference type="AlphaFoldDB" id="A0ABD6EM21"/>
<keyword evidence="4" id="KW-1133">Transmembrane helix</keyword>
<dbReference type="PANTHER" id="PTHR24373:SF387">
    <property type="entry name" value="LEUCINE-RICH REPEATS AND IMMUNOGLOBULIN-LIKE DOMAINS PROTEIN SMA-10"/>
    <property type="match status" value="1"/>
</dbReference>
<keyword evidence="1" id="KW-0433">Leucine-rich repeat</keyword>
<dbReference type="PANTHER" id="PTHR24373">
    <property type="entry name" value="SLIT RELATED LEUCINE-RICH REPEAT NEURONAL PROTEIN"/>
    <property type="match status" value="1"/>
</dbReference>
<evidence type="ECO:0000256" key="4">
    <source>
        <dbReference type="SAM" id="Phobius"/>
    </source>
</evidence>
<evidence type="ECO:0000256" key="3">
    <source>
        <dbReference type="ARBA" id="ARBA00022737"/>
    </source>
</evidence>
<reference evidence="6 7" key="1">
    <citation type="submission" date="2024-08" db="EMBL/GenBank/DDBJ databases">
        <title>Gnathostoma spinigerum genome.</title>
        <authorList>
            <person name="Gonzalez-Bertolin B."/>
            <person name="Monzon S."/>
            <person name="Zaballos A."/>
            <person name="Jimenez P."/>
            <person name="Dekumyoy P."/>
            <person name="Varona S."/>
            <person name="Cuesta I."/>
            <person name="Sumanam S."/>
            <person name="Adisakwattana P."/>
            <person name="Gasser R.B."/>
            <person name="Hernandez-Gonzalez A."/>
            <person name="Young N.D."/>
            <person name="Perteguer M.J."/>
        </authorList>
    </citation>
    <scope>NUCLEOTIDE SEQUENCE [LARGE SCALE GENOMIC DNA]</scope>
    <source>
        <strain evidence="6">AL3</strain>
        <tissue evidence="6">Liver</tissue>
    </source>
</reference>
<feature type="transmembrane region" description="Helical" evidence="4">
    <location>
        <begin position="399"/>
        <end position="422"/>
    </location>
</feature>
<feature type="non-terminal residue" evidence="6">
    <location>
        <position position="1"/>
    </location>
</feature>
<dbReference type="PRINTS" id="PR00019">
    <property type="entry name" value="LEURICHRPT"/>
</dbReference>
<dbReference type="InterPro" id="IPR001611">
    <property type="entry name" value="Leu-rich_rpt"/>
</dbReference>
<dbReference type="SUPFAM" id="SSF52058">
    <property type="entry name" value="L domain-like"/>
    <property type="match status" value="1"/>
</dbReference>
<proteinExistence type="predicted"/>
<accession>A0ABD6EM21</accession>
<dbReference type="InterPro" id="IPR032675">
    <property type="entry name" value="LRR_dom_sf"/>
</dbReference>
<evidence type="ECO:0000259" key="5">
    <source>
        <dbReference type="SMART" id="SM00082"/>
    </source>
</evidence>
<evidence type="ECO:0000256" key="2">
    <source>
        <dbReference type="ARBA" id="ARBA00022729"/>
    </source>
</evidence>
<evidence type="ECO:0000313" key="7">
    <source>
        <dbReference type="Proteomes" id="UP001608902"/>
    </source>
</evidence>
<keyword evidence="4" id="KW-0812">Transmembrane</keyword>
<dbReference type="SMART" id="SM00082">
    <property type="entry name" value="LRRCT"/>
    <property type="match status" value="1"/>
</dbReference>
<gene>
    <name evidence="6" type="ORF">AB6A40_007729</name>
</gene>
<keyword evidence="4" id="KW-0472">Membrane</keyword>
<dbReference type="InterPro" id="IPR003591">
    <property type="entry name" value="Leu-rich_rpt_typical-subtyp"/>
</dbReference>
<dbReference type="Pfam" id="PF13855">
    <property type="entry name" value="LRR_8"/>
    <property type="match status" value="3"/>
</dbReference>
<protein>
    <recommendedName>
        <fullName evidence="5">LRRCT domain-containing protein</fullName>
    </recommendedName>
</protein>
<keyword evidence="2" id="KW-0732">Signal</keyword>